<name>A0A844YZR3_9SPHN</name>
<comment type="caution">
    <text evidence="2">The sequence shown here is derived from an EMBL/GenBank/DDBJ whole genome shotgun (WGS) entry which is preliminary data.</text>
</comment>
<dbReference type="PANTHER" id="PTHR12461:SF105">
    <property type="entry name" value="HYPOXIA-INDUCIBLE FACTOR 1-ALPHA INHIBITOR"/>
    <property type="match status" value="1"/>
</dbReference>
<dbReference type="Gene3D" id="2.60.120.650">
    <property type="entry name" value="Cupin"/>
    <property type="match status" value="1"/>
</dbReference>
<dbReference type="PANTHER" id="PTHR12461">
    <property type="entry name" value="HYPOXIA-INDUCIBLE FACTOR 1 ALPHA INHIBITOR-RELATED"/>
    <property type="match status" value="1"/>
</dbReference>
<dbReference type="SUPFAM" id="SSF51197">
    <property type="entry name" value="Clavaminate synthase-like"/>
    <property type="match status" value="1"/>
</dbReference>
<dbReference type="Proteomes" id="UP000466966">
    <property type="component" value="Unassembled WGS sequence"/>
</dbReference>
<dbReference type="AlphaFoldDB" id="A0A844YZR3"/>
<protein>
    <submittedName>
        <fullName evidence="2">Transcriptional regulator</fullName>
    </submittedName>
</protein>
<dbReference type="EMBL" id="WTYV01000005">
    <property type="protein sequence ID" value="MXO72692.1"/>
    <property type="molecule type" value="Genomic_DNA"/>
</dbReference>
<feature type="domain" description="JmjC" evidence="1">
    <location>
        <begin position="98"/>
        <end position="259"/>
    </location>
</feature>
<evidence type="ECO:0000259" key="1">
    <source>
        <dbReference type="PROSITE" id="PS51184"/>
    </source>
</evidence>
<proteinExistence type="predicted"/>
<organism evidence="2 3">
    <name type="scientific">Alteraurantiacibacter buctensis</name>
    <dbReference type="NCBI Taxonomy" id="1503981"/>
    <lineage>
        <taxon>Bacteria</taxon>
        <taxon>Pseudomonadati</taxon>
        <taxon>Pseudomonadota</taxon>
        <taxon>Alphaproteobacteria</taxon>
        <taxon>Sphingomonadales</taxon>
        <taxon>Erythrobacteraceae</taxon>
        <taxon>Alteraurantiacibacter</taxon>
    </lineage>
</organism>
<dbReference type="SMART" id="SM00558">
    <property type="entry name" value="JmjC"/>
    <property type="match status" value="1"/>
</dbReference>
<dbReference type="PROSITE" id="PS51184">
    <property type="entry name" value="JMJC"/>
    <property type="match status" value="1"/>
</dbReference>
<evidence type="ECO:0000313" key="3">
    <source>
        <dbReference type="Proteomes" id="UP000466966"/>
    </source>
</evidence>
<dbReference type="Pfam" id="PF13621">
    <property type="entry name" value="Cupin_8"/>
    <property type="match status" value="1"/>
</dbReference>
<dbReference type="OrthoDB" id="3776825at2"/>
<accession>A0A844YZR3</accession>
<reference evidence="2 3" key="1">
    <citation type="submission" date="2019-12" db="EMBL/GenBank/DDBJ databases">
        <title>Genomic-based taxomic classification of the family Erythrobacteraceae.</title>
        <authorList>
            <person name="Xu L."/>
        </authorList>
    </citation>
    <scope>NUCLEOTIDE SEQUENCE [LARGE SCALE GENOMIC DNA]</scope>
    <source>
        <strain evidence="2 3">M0322</strain>
    </source>
</reference>
<sequence length="296" mass="32778">MIEPRGRPVGTPAPGRAVFGQHARADFASSYPEGPHKLVHELNEHPLLALDALAELGEALPDASVEYNRGDLPVGITGKPGPTGLTIGQTIRNIATSNSWAALKNIEQVPTYAALLHDLLGELRPIIERKTGRMMKPQGFIFISSPDAVTPYHFDPEHNILLQLRGSKVMTVFPPGDSRFAPDEVHETYHLGGARELRWNEALARDGMPFQLAPGEALYVPVMAPHFVHNGPAVSISLSITWRSEWSFAEADARAFNGLLRRWGLHPAPPRRWPRRNRAKALAWRLLRRLPGVNRA</sequence>
<keyword evidence="3" id="KW-1185">Reference proteome</keyword>
<gene>
    <name evidence="2" type="ORF">GRI99_13750</name>
</gene>
<dbReference type="InterPro" id="IPR003347">
    <property type="entry name" value="JmjC_dom"/>
</dbReference>
<dbReference type="InterPro" id="IPR041667">
    <property type="entry name" value="Cupin_8"/>
</dbReference>
<dbReference type="RefSeq" id="WP_160772601.1">
    <property type="nucleotide sequence ID" value="NZ_WTYV01000005.1"/>
</dbReference>
<evidence type="ECO:0000313" key="2">
    <source>
        <dbReference type="EMBL" id="MXO72692.1"/>
    </source>
</evidence>